<dbReference type="Proteomes" id="UP000228751">
    <property type="component" value="Unassembled WGS sequence"/>
</dbReference>
<organism evidence="1 2">
    <name type="scientific">Acetobacter pomorum</name>
    <dbReference type="NCBI Taxonomy" id="65959"/>
    <lineage>
        <taxon>Bacteria</taxon>
        <taxon>Pseudomonadati</taxon>
        <taxon>Pseudomonadota</taxon>
        <taxon>Alphaproteobacteria</taxon>
        <taxon>Acetobacterales</taxon>
        <taxon>Acetobacteraceae</taxon>
        <taxon>Acetobacter</taxon>
    </lineage>
</organism>
<gene>
    <name evidence="1" type="ORF">CSR02_07675</name>
</gene>
<comment type="caution">
    <text evidence="1">The sequence shown here is derived from an EMBL/GenBank/DDBJ whole genome shotgun (WGS) entry which is preliminary data.</text>
</comment>
<proteinExistence type="predicted"/>
<dbReference type="AlphaFoldDB" id="A0A2G4RC83"/>
<protein>
    <submittedName>
        <fullName evidence="1">Uncharacterized protein</fullName>
    </submittedName>
</protein>
<sequence length="146" mass="16674">MPAFDIAQIISQAKLGSTRKDAQIDACEPFAAALFDVLSSAHIDATVCTATFRLSHRRLPLWAHAVIQSDGIFYDSMGVFNHDVVRKSQRIHKNVRTELKLEKDIRDFNEKEWSEMHKFYYEALSKSLNNQKFKTNSQSSKISPPT</sequence>
<evidence type="ECO:0000313" key="1">
    <source>
        <dbReference type="EMBL" id="PHY94168.1"/>
    </source>
</evidence>
<dbReference type="EMBL" id="PEBQ01000103">
    <property type="protein sequence ID" value="PHY94168.1"/>
    <property type="molecule type" value="Genomic_DNA"/>
</dbReference>
<dbReference type="RefSeq" id="WP_099541156.1">
    <property type="nucleotide sequence ID" value="NZ_PEBQ01000103.1"/>
</dbReference>
<evidence type="ECO:0000313" key="2">
    <source>
        <dbReference type="Proteomes" id="UP000228751"/>
    </source>
</evidence>
<name>A0A2G4RC83_9PROT</name>
<reference evidence="1 2" key="1">
    <citation type="submission" date="2017-10" db="EMBL/GenBank/DDBJ databases">
        <title>Genomic analysis of the genus Acetobacter.</title>
        <authorList>
            <person name="Kim K.H."/>
            <person name="Chun B.H."/>
            <person name="Son A.R."/>
            <person name="Jeon C.O."/>
        </authorList>
    </citation>
    <scope>NUCLEOTIDE SEQUENCE [LARGE SCALE GENOMIC DNA]</scope>
    <source>
        <strain evidence="1 2">LHT 2458</strain>
    </source>
</reference>
<keyword evidence="2" id="KW-1185">Reference proteome</keyword>
<dbReference type="OrthoDB" id="8481189at2"/>
<accession>A0A2G4RC83</accession>